<keyword evidence="3" id="KW-1185">Reference proteome</keyword>
<dbReference type="Proteomes" id="UP001152320">
    <property type="component" value="Chromosome 1"/>
</dbReference>
<dbReference type="OrthoDB" id="6128308at2759"/>
<dbReference type="InterPro" id="IPR000305">
    <property type="entry name" value="GIY-YIG_endonuc"/>
</dbReference>
<dbReference type="AlphaFoldDB" id="A0A9Q1HHS6"/>
<dbReference type="Gene3D" id="3.40.1440.10">
    <property type="entry name" value="GIY-YIG endonuclease"/>
    <property type="match status" value="1"/>
</dbReference>
<dbReference type="EMBL" id="JAIZAY010000001">
    <property type="protein sequence ID" value="KAJ8050487.1"/>
    <property type="molecule type" value="Genomic_DNA"/>
</dbReference>
<name>A0A9Q1HHS6_HOLLE</name>
<dbReference type="SUPFAM" id="SSF82771">
    <property type="entry name" value="GIY-YIG endonuclease"/>
    <property type="match status" value="1"/>
</dbReference>
<reference evidence="2" key="1">
    <citation type="submission" date="2021-10" db="EMBL/GenBank/DDBJ databases">
        <title>Tropical sea cucumber genome reveals ecological adaptation and Cuvierian tubules defense mechanism.</title>
        <authorList>
            <person name="Chen T."/>
        </authorList>
    </citation>
    <scope>NUCLEOTIDE SEQUENCE</scope>
    <source>
        <strain evidence="2">Nanhai2018</strain>
        <tissue evidence="2">Muscle</tissue>
    </source>
</reference>
<dbReference type="PANTHER" id="PTHR21301">
    <property type="entry name" value="REVERSE TRANSCRIPTASE"/>
    <property type="match status" value="1"/>
</dbReference>
<evidence type="ECO:0000259" key="1">
    <source>
        <dbReference type="PROSITE" id="PS50164"/>
    </source>
</evidence>
<protein>
    <recommendedName>
        <fullName evidence="1">GIY-YIG domain-containing protein</fullName>
    </recommendedName>
</protein>
<dbReference type="CDD" id="cd10442">
    <property type="entry name" value="GIY-YIG_PLEs"/>
    <property type="match status" value="1"/>
</dbReference>
<dbReference type="InterPro" id="IPR058912">
    <property type="entry name" value="HTH_animal"/>
</dbReference>
<dbReference type="Pfam" id="PF01541">
    <property type="entry name" value="GIY-YIG"/>
    <property type="match status" value="1"/>
</dbReference>
<proteinExistence type="predicted"/>
<evidence type="ECO:0000313" key="2">
    <source>
        <dbReference type="EMBL" id="KAJ8050487.1"/>
    </source>
</evidence>
<sequence length="399" mass="46326">MGTPVAPSYANIFMGTIEQDILNLTSHILPNTWKRFIHDIHFLWTSTSRNLSLFQTLINTRHPTIKYTFNGSQDNVQFLDIHITQNNTQLETKIYSKPTDSHAYLLPTSCHPKHTFTSIPYSQALRVIRNCPNTDTTTYHLNELQTHFNNRGYDPSTVSQQINRAKQIPRNELLTCKPRKKNKRIPLVVTYSPIFANLPRKLHKCSRHLQNSPELKSAFKEPPMVAFRRPRSLRDLLVRARKPTPLRHDISSSEPPGFFPCKSRKCMLHSYIHATNKFKSTQTNQEFPVTTHINCKSSWVIYLMTCTHCGKQYVGKTETTLYTRFSSTRSEINNFNENTQPKRLPYTIHFNSAHHTIDNVRITGTEIVTKQSRAAILHRESFWINKLRTLHPHGINVDR</sequence>
<dbReference type="Pfam" id="PF26215">
    <property type="entry name" value="HTH_animal"/>
    <property type="match status" value="1"/>
</dbReference>
<gene>
    <name evidence="2" type="ORF">HOLleu_03711</name>
</gene>
<comment type="caution">
    <text evidence="2">The sequence shown here is derived from an EMBL/GenBank/DDBJ whole genome shotgun (WGS) entry which is preliminary data.</text>
</comment>
<dbReference type="PANTHER" id="PTHR21301:SF10">
    <property type="entry name" value="REVERSE TRANSCRIPTASE DOMAIN-CONTAINING PROTEIN"/>
    <property type="match status" value="1"/>
</dbReference>
<feature type="domain" description="GIY-YIG" evidence="1">
    <location>
        <begin position="297"/>
        <end position="397"/>
    </location>
</feature>
<accession>A0A9Q1HHS6</accession>
<evidence type="ECO:0000313" key="3">
    <source>
        <dbReference type="Proteomes" id="UP001152320"/>
    </source>
</evidence>
<organism evidence="2 3">
    <name type="scientific">Holothuria leucospilota</name>
    <name type="common">Black long sea cucumber</name>
    <name type="synonym">Mertensiothuria leucospilota</name>
    <dbReference type="NCBI Taxonomy" id="206669"/>
    <lineage>
        <taxon>Eukaryota</taxon>
        <taxon>Metazoa</taxon>
        <taxon>Echinodermata</taxon>
        <taxon>Eleutherozoa</taxon>
        <taxon>Echinozoa</taxon>
        <taxon>Holothuroidea</taxon>
        <taxon>Aspidochirotacea</taxon>
        <taxon>Aspidochirotida</taxon>
        <taxon>Holothuriidae</taxon>
        <taxon>Holothuria</taxon>
    </lineage>
</organism>
<dbReference type="PROSITE" id="PS50164">
    <property type="entry name" value="GIY_YIG"/>
    <property type="match status" value="1"/>
</dbReference>
<dbReference type="InterPro" id="IPR035901">
    <property type="entry name" value="GIY-YIG_endonuc_sf"/>
</dbReference>